<dbReference type="InterPro" id="IPR004143">
    <property type="entry name" value="BPL_LPL_catalytic"/>
</dbReference>
<evidence type="ECO:0000256" key="1">
    <source>
        <dbReference type="ARBA" id="ARBA00009934"/>
    </source>
</evidence>
<keyword evidence="2" id="KW-0436">Ligase</keyword>
<dbReference type="Pfam" id="PF03099">
    <property type="entry name" value="BPL_LplA_LipB"/>
    <property type="match status" value="1"/>
</dbReference>
<protein>
    <recommendedName>
        <fullName evidence="3">BPL/LPL catalytic domain-containing protein</fullName>
    </recommendedName>
</protein>
<proteinExistence type="inferred from homology"/>
<sequence>MRQEISVRHPGSGVGAVKLVPTPLIGIENVSMNNCVKSPVENVNGENIDNVSTVAESSTPSSGVSISQLSTDTILAAGSTKLADSVTTSLSSLRSLPSTPRHTITTDFSEKPVKPPNIIIFSDSSSSAESVKAVLETTLQKDRYTFHVLVCAEIQSPYWFHQASLVVVHGNLSLEYTQVIIDYILVKGGSILCLCSDLLRYILPVFRTAEVRPNEFVHCSYKSWKHVPLIHHVFCYQPAPPAPHFSHDEHNNSLSVIPASVNLKDKEGKVHEFKVEVLGVEETWQTPSLLLLSSSQTSAKIIFSQVHLEIEPRQYEISEKNVAALQESNKARLEILCDVLSTHLGLICSNDTSNVTYTPAYFLGNHEIKHQLLQKLTEEGYLDGNMCLKSGDITLKFCGKGVTPSVATSSQLPVLMHACPETFSTVEYFENLKTEHIGRLVLYCQTVTSSMSLVQGPSYLHGFTVIPQYQTKGVGRGGNTWLSPEGCAMFTVQLHISLDTYLGQHLSLLQHVCSLAVVAAICQLPGLEELDIGLKWPNDIYANKSSKIGGVTITSSLNNDVAICNVGCGLNLNNKEPTVCINDMIRALNVVTKGKIPVLTFEKYYSSVFNKLEDLYKMTLDDIEEVYSLYYNYWLHTDAEIQVKNHDGTSKHVKVKAIDPYGFLIVQTIEGKDIVVHPDGNSFDMMSGLILPKVVN</sequence>
<gene>
    <name evidence="4" type="ORF">AAG570_011510</name>
</gene>
<organism evidence="4 5">
    <name type="scientific">Ranatra chinensis</name>
    <dbReference type="NCBI Taxonomy" id="642074"/>
    <lineage>
        <taxon>Eukaryota</taxon>
        <taxon>Metazoa</taxon>
        <taxon>Ecdysozoa</taxon>
        <taxon>Arthropoda</taxon>
        <taxon>Hexapoda</taxon>
        <taxon>Insecta</taxon>
        <taxon>Pterygota</taxon>
        <taxon>Neoptera</taxon>
        <taxon>Paraneoptera</taxon>
        <taxon>Hemiptera</taxon>
        <taxon>Heteroptera</taxon>
        <taxon>Panheteroptera</taxon>
        <taxon>Nepomorpha</taxon>
        <taxon>Nepidae</taxon>
        <taxon>Ranatrinae</taxon>
        <taxon>Ranatra</taxon>
    </lineage>
</organism>
<dbReference type="InterPro" id="IPR004408">
    <property type="entry name" value="Biotin_CoA_COase_ligase"/>
</dbReference>
<evidence type="ECO:0000259" key="3">
    <source>
        <dbReference type="PROSITE" id="PS51733"/>
    </source>
</evidence>
<dbReference type="NCBIfam" id="TIGR00121">
    <property type="entry name" value="birA_ligase"/>
    <property type="match status" value="1"/>
</dbReference>
<dbReference type="Proteomes" id="UP001558652">
    <property type="component" value="Unassembled WGS sequence"/>
</dbReference>
<comment type="caution">
    <text evidence="4">The sequence shown here is derived from an EMBL/GenBank/DDBJ whole genome shotgun (WGS) entry which is preliminary data.</text>
</comment>
<accession>A0ABD0YMZ6</accession>
<evidence type="ECO:0000313" key="4">
    <source>
        <dbReference type="EMBL" id="KAL1131899.1"/>
    </source>
</evidence>
<reference evidence="4 5" key="1">
    <citation type="submission" date="2024-07" db="EMBL/GenBank/DDBJ databases">
        <title>Chromosome-level genome assembly of the water stick insect Ranatra chinensis (Heteroptera: Nepidae).</title>
        <authorList>
            <person name="Liu X."/>
        </authorList>
    </citation>
    <scope>NUCLEOTIDE SEQUENCE [LARGE SCALE GENOMIC DNA]</scope>
    <source>
        <strain evidence="4">Cailab_2021Rc</strain>
        <tissue evidence="4">Muscle</tissue>
    </source>
</reference>
<comment type="similarity">
    <text evidence="1">Belongs to the biotin--protein ligase family.</text>
</comment>
<dbReference type="InterPro" id="IPR003142">
    <property type="entry name" value="BPL_C"/>
</dbReference>
<dbReference type="EMBL" id="JBFDAA010000006">
    <property type="protein sequence ID" value="KAL1131899.1"/>
    <property type="molecule type" value="Genomic_DNA"/>
</dbReference>
<dbReference type="InterPro" id="IPR045864">
    <property type="entry name" value="aa-tRNA-synth_II/BPL/LPL"/>
</dbReference>
<dbReference type="SUPFAM" id="SSF55681">
    <property type="entry name" value="Class II aaRS and biotin synthetases"/>
    <property type="match status" value="1"/>
</dbReference>
<name>A0ABD0YMZ6_9HEMI</name>
<dbReference type="Pfam" id="PF02237">
    <property type="entry name" value="BPL_C"/>
    <property type="match status" value="1"/>
</dbReference>
<keyword evidence="5" id="KW-1185">Reference proteome</keyword>
<dbReference type="AlphaFoldDB" id="A0ABD0YMZ6"/>
<dbReference type="PROSITE" id="PS51733">
    <property type="entry name" value="BPL_LPL_CATALYTIC"/>
    <property type="match status" value="1"/>
</dbReference>
<dbReference type="Gene3D" id="3.30.930.10">
    <property type="entry name" value="Bira Bifunctional Protein, Domain 2"/>
    <property type="match status" value="1"/>
</dbReference>
<dbReference type="PANTHER" id="PTHR12835">
    <property type="entry name" value="BIOTIN PROTEIN LIGASE"/>
    <property type="match status" value="1"/>
</dbReference>
<evidence type="ECO:0000313" key="5">
    <source>
        <dbReference type="Proteomes" id="UP001558652"/>
    </source>
</evidence>
<feature type="domain" description="BPL/LPL catalytic" evidence="3">
    <location>
        <begin position="435"/>
        <end position="620"/>
    </location>
</feature>
<dbReference type="PANTHER" id="PTHR12835:SF5">
    <property type="entry name" value="BIOTIN--PROTEIN LIGASE"/>
    <property type="match status" value="1"/>
</dbReference>
<dbReference type="GO" id="GO:0016874">
    <property type="term" value="F:ligase activity"/>
    <property type="evidence" value="ECO:0007669"/>
    <property type="project" value="UniProtKB-KW"/>
</dbReference>
<evidence type="ECO:0000256" key="2">
    <source>
        <dbReference type="ARBA" id="ARBA00022598"/>
    </source>
</evidence>